<dbReference type="GO" id="GO:0005524">
    <property type="term" value="F:ATP binding"/>
    <property type="evidence" value="ECO:0007669"/>
    <property type="project" value="UniProtKB-UniRule"/>
</dbReference>
<keyword evidence="13" id="KW-1185">Reference proteome</keyword>
<keyword evidence="9" id="KW-0175">Coiled coil</keyword>
<evidence type="ECO:0000259" key="11">
    <source>
        <dbReference type="PROSITE" id="PS50067"/>
    </source>
</evidence>
<evidence type="ECO:0000256" key="1">
    <source>
        <dbReference type="ARBA" id="ARBA00004245"/>
    </source>
</evidence>
<dbReference type="GO" id="GO:0051231">
    <property type="term" value="P:spindle elongation"/>
    <property type="evidence" value="ECO:0007669"/>
    <property type="project" value="TreeGrafter"/>
</dbReference>
<feature type="binding site" evidence="8">
    <location>
        <begin position="100"/>
        <end position="107"/>
    </location>
    <ligand>
        <name>ATP</name>
        <dbReference type="ChEBI" id="CHEBI:30616"/>
    </ligand>
</feature>
<organism evidence="12 13">
    <name type="scientific">Plasmodium falciparum (isolate NF54)</name>
    <dbReference type="NCBI Taxonomy" id="5843"/>
    <lineage>
        <taxon>Eukaryota</taxon>
        <taxon>Sar</taxon>
        <taxon>Alveolata</taxon>
        <taxon>Apicomplexa</taxon>
        <taxon>Aconoidasida</taxon>
        <taxon>Haemosporida</taxon>
        <taxon>Plasmodiidae</taxon>
        <taxon>Plasmodium</taxon>
        <taxon>Plasmodium (Laverania)</taxon>
    </lineage>
</organism>
<accession>W7K044</accession>
<evidence type="ECO:0000256" key="8">
    <source>
        <dbReference type="PROSITE-ProRule" id="PRU00283"/>
    </source>
</evidence>
<evidence type="ECO:0000256" key="2">
    <source>
        <dbReference type="ARBA" id="ARBA00022490"/>
    </source>
</evidence>
<reference evidence="12 13" key="1">
    <citation type="submission" date="2013-02" db="EMBL/GenBank/DDBJ databases">
        <title>The Genome Sequence of Plasmodium falciparum NF54.</title>
        <authorList>
            <consortium name="The Broad Institute Genome Sequencing Platform"/>
            <consortium name="The Broad Institute Genome Sequencing Center for Infectious Disease"/>
            <person name="Neafsey D."/>
            <person name="Cheeseman I."/>
            <person name="Volkman S."/>
            <person name="Adams J."/>
            <person name="Walker B."/>
            <person name="Young S.K."/>
            <person name="Zeng Q."/>
            <person name="Gargeya S."/>
            <person name="Fitzgerald M."/>
            <person name="Haas B."/>
            <person name="Abouelleil A."/>
            <person name="Alvarado L."/>
            <person name="Arachchi H.M."/>
            <person name="Berlin A.M."/>
            <person name="Chapman S.B."/>
            <person name="Dewar J."/>
            <person name="Goldberg J."/>
            <person name="Griggs A."/>
            <person name="Gujja S."/>
            <person name="Hansen M."/>
            <person name="Howarth C."/>
            <person name="Imamovic A."/>
            <person name="Larimer J."/>
            <person name="McCowan C."/>
            <person name="Murphy C."/>
            <person name="Neiman D."/>
            <person name="Pearson M."/>
            <person name="Priest M."/>
            <person name="Roberts A."/>
            <person name="Saif S."/>
            <person name="Shea T."/>
            <person name="Sisk P."/>
            <person name="Sykes S."/>
            <person name="Wortman J."/>
            <person name="Nusbaum C."/>
            <person name="Birren B."/>
        </authorList>
    </citation>
    <scope>NUCLEOTIDE SEQUENCE [LARGE SCALE GENOMIC DNA]</scope>
    <source>
        <strain evidence="12 13">NF54</strain>
    </source>
</reference>
<comment type="similarity">
    <text evidence="8">Belongs to the TRAFAC class myosin-kinesin ATPase superfamily. Kinesin family.</text>
</comment>
<dbReference type="OMA" id="DDNKMDQ"/>
<keyword evidence="2" id="KW-0963">Cytoplasm</keyword>
<evidence type="ECO:0000256" key="7">
    <source>
        <dbReference type="ARBA" id="ARBA00023212"/>
    </source>
</evidence>
<evidence type="ECO:0000256" key="3">
    <source>
        <dbReference type="ARBA" id="ARBA00022701"/>
    </source>
</evidence>
<dbReference type="InterPro" id="IPR001752">
    <property type="entry name" value="Kinesin_motor_dom"/>
</dbReference>
<dbReference type="EMBL" id="KE123733">
    <property type="protein sequence ID" value="EWC90623.1"/>
    <property type="molecule type" value="Genomic_DNA"/>
</dbReference>
<gene>
    <name evidence="12" type="ORF">PFNF54_00523</name>
</gene>
<dbReference type="PROSITE" id="PS00411">
    <property type="entry name" value="KINESIN_MOTOR_1"/>
    <property type="match status" value="1"/>
</dbReference>
<dbReference type="PANTHER" id="PTHR47970">
    <property type="entry name" value="KINESIN-LIKE PROTEIN KIF11"/>
    <property type="match status" value="1"/>
</dbReference>
<dbReference type="SUPFAM" id="SSF52540">
    <property type="entry name" value="P-loop containing nucleoside triphosphate hydrolases"/>
    <property type="match status" value="1"/>
</dbReference>
<dbReference type="GO" id="GO:0007018">
    <property type="term" value="P:microtubule-based movement"/>
    <property type="evidence" value="ECO:0007669"/>
    <property type="project" value="InterPro"/>
</dbReference>
<dbReference type="Proteomes" id="UP000030673">
    <property type="component" value="Unassembled WGS sequence"/>
</dbReference>
<evidence type="ECO:0000256" key="10">
    <source>
        <dbReference type="SAM" id="MobiDB-lite"/>
    </source>
</evidence>
<protein>
    <recommendedName>
        <fullName evidence="11">Kinesin motor domain-containing protein</fullName>
    </recommendedName>
</protein>
<evidence type="ECO:0000256" key="9">
    <source>
        <dbReference type="SAM" id="Coils"/>
    </source>
</evidence>
<dbReference type="GO" id="GO:0072686">
    <property type="term" value="C:mitotic spindle"/>
    <property type="evidence" value="ECO:0007669"/>
    <property type="project" value="TreeGrafter"/>
</dbReference>
<dbReference type="Pfam" id="PF00225">
    <property type="entry name" value="Kinesin"/>
    <property type="match status" value="1"/>
</dbReference>
<comment type="subcellular location">
    <subcellularLocation>
        <location evidence="1">Cytoplasm</location>
        <location evidence="1">Cytoskeleton</location>
    </subcellularLocation>
</comment>
<dbReference type="GO" id="GO:0008017">
    <property type="term" value="F:microtubule binding"/>
    <property type="evidence" value="ECO:0007669"/>
    <property type="project" value="InterPro"/>
</dbReference>
<dbReference type="GO" id="GO:0090307">
    <property type="term" value="P:mitotic spindle assembly"/>
    <property type="evidence" value="ECO:0007669"/>
    <property type="project" value="TreeGrafter"/>
</dbReference>
<keyword evidence="7" id="KW-0206">Cytoskeleton</keyword>
<sequence>MLRNSYNNDKSSCVNIKVIVRCRPLNEKEKNDINNEEVVRINNNEVILTINRNNEIYEKKYSFDYACDKDVDQKTLFNNYIYQIVDEVLQGFNCTLFCYGQTGTGKTYTMEGKILEHLKQYDNNKKVDLNESINSDISYCYELCENEDTGLIFRVTKRIFDILNKRKEEKIRHFKGKKNIFDEKDNEHINVINKETNGNNNNIINNNYNNLLCNKINIDKNDIYNNLKINKEPNNLLVNEKSRDITCDVVQKCSVDKNRNNDMYQTFDDKNMYDFNIKISYLEIYNEELCDLLSSTNENMKLRIYEDSNNKSKGLNVDKLEEKSINSFEEIYYIICSAIKKRRTAETAYNKKSSRSHSIFTITLIIKDINNVGESITKIGKLNLVDLAGSENALKSSYGSLKIRQQESCNINQSLLTLGRVINSLIENSSYIPYRDSKLTRLLQDSLGGKTKTFIVATISPSSLCIDETLSTLDYVFRAKNIKNRPEINIKTTKQLKIKDLNNEIEKLRNALNLSREKRGVYLDTEEYNNIQNSLKKNKEILLEKEKILFEKSKKIKNLLNKMDNTDDLQNKIFFFLKDTIQKYKNIQAFHQILIKKIIEEKYITQFLLNKYHSLEENFINQKKSFQQIKTNMSNIMHDNLLNIKKNIHQENHLLNDICKTILFILDDTKNYLVQNKKSYNDYINHFEELNSNINFKYNDTLNFILDHMDILQKYDHDYFSLSENIKKEISQCKINIPHISDEAKQKMPAIIGVYNTNGLKKEKQSGIICEKQNGEGKTCQKQYGKEENNEMPFDHIEESFNYPENKEFIKDLLLNRQGEDIIQNLDNHESEKKLYNAKSLIQYIKSICNIFHIFLNESFMLLEKKCHEKYIHWDKDKKIMNDNIEYIYKKYDVFEKEDNIIINNYKKMINEDIQEFKENILKDIELLINKNVEDIYEKMNNKFDLLNKELYDKSKKNYKSVFMNSVKKIDDTIQHFSECNINDEKEYNNINNDIKRKITNYHTVLYNILSYLKRKSYIEEKEHSKCLNDTLNIYNNLLYTNNLNIDKIINNFTSQTNINKIEKRKLYNVISEKILQNKNKESQEQKGGRRIHMLKSNENIKLFNNIFEQNLNKCNMYIAELIDILKKKDYLQDIPSTSSYDLMENMDDEFYLNIKDDVQRIRETFVNVIDMFTPMKITSLNRDSTYDTNYDNNKNDDNNKNNHDNNKNNHDNNKNNHDNNKNGDNNKNDHDNNKNGDNNNYDDNKMDQGHDHNNYLYNDDNKMDQGDDNKMDQGHDHNNYLYNDDNKMDQGDHHNYYLYNDDIIRQNLYLEVKNTLMKEIEQITTTHDIDLSKVFEQIDENFQFLIQDDKIVAHENNYSRYNSLNDHTTNSSIPHNINNKGDKNKLNVKTNHNNLPLNEYMLYNKNTTDNPIQPIDETYQELNYLNNNQHNKRFDVNTENMSVTTIENRAFPKKASPALKRIKEENYKNKKFKLPRTSKE</sequence>
<dbReference type="Gene3D" id="3.40.850.10">
    <property type="entry name" value="Kinesin motor domain"/>
    <property type="match status" value="1"/>
</dbReference>
<dbReference type="PANTHER" id="PTHR47970:SF12">
    <property type="entry name" value="KINESIN FAMILY MEMBER 11"/>
    <property type="match status" value="1"/>
</dbReference>
<dbReference type="PROSITE" id="PS50067">
    <property type="entry name" value="KINESIN_MOTOR_2"/>
    <property type="match status" value="1"/>
</dbReference>
<feature type="coiled-coil region" evidence="9">
    <location>
        <begin position="491"/>
        <end position="518"/>
    </location>
</feature>
<name>W7K044_PLAFO</name>
<evidence type="ECO:0000256" key="5">
    <source>
        <dbReference type="ARBA" id="ARBA00022840"/>
    </source>
</evidence>
<dbReference type="InterPro" id="IPR047149">
    <property type="entry name" value="KIF11-like"/>
</dbReference>
<feature type="region of interest" description="Disordered" evidence="10">
    <location>
        <begin position="1183"/>
        <end position="1280"/>
    </location>
</feature>
<keyword evidence="4 8" id="KW-0547">Nucleotide-binding</keyword>
<feature type="compositionally biased region" description="Basic and acidic residues" evidence="10">
    <location>
        <begin position="1194"/>
        <end position="1235"/>
    </location>
</feature>
<dbReference type="InterPro" id="IPR036961">
    <property type="entry name" value="Kinesin_motor_dom_sf"/>
</dbReference>
<keyword evidence="3" id="KW-0493">Microtubule</keyword>
<dbReference type="GO" id="GO:0005876">
    <property type="term" value="C:spindle microtubule"/>
    <property type="evidence" value="ECO:0007669"/>
    <property type="project" value="TreeGrafter"/>
</dbReference>
<keyword evidence="5 8" id="KW-0067">ATP-binding</keyword>
<dbReference type="EMDB" id="EMD-12258"/>
<dbReference type="SMART" id="SM00129">
    <property type="entry name" value="KISc"/>
    <property type="match status" value="1"/>
</dbReference>
<evidence type="ECO:0000313" key="12">
    <source>
        <dbReference type="EMBL" id="EWC90623.1"/>
    </source>
</evidence>
<keyword evidence="6 8" id="KW-0505">Motor protein</keyword>
<feature type="compositionally biased region" description="Basic and acidic residues" evidence="10">
    <location>
        <begin position="1243"/>
        <end position="1280"/>
    </location>
</feature>
<dbReference type="InterPro" id="IPR027417">
    <property type="entry name" value="P-loop_NTPase"/>
</dbReference>
<dbReference type="GO" id="GO:0008574">
    <property type="term" value="F:plus-end-directed microtubule motor activity"/>
    <property type="evidence" value="ECO:0007669"/>
    <property type="project" value="TreeGrafter"/>
</dbReference>
<feature type="domain" description="Kinesin motor" evidence="11">
    <location>
        <begin position="15"/>
        <end position="482"/>
    </location>
</feature>
<dbReference type="PRINTS" id="PR00380">
    <property type="entry name" value="KINESINHEAVY"/>
</dbReference>
<evidence type="ECO:0000256" key="4">
    <source>
        <dbReference type="ARBA" id="ARBA00022741"/>
    </source>
</evidence>
<dbReference type="InterPro" id="IPR019821">
    <property type="entry name" value="Kinesin_motor_CS"/>
</dbReference>
<proteinExistence type="inferred from homology"/>
<evidence type="ECO:0000313" key="13">
    <source>
        <dbReference type="Proteomes" id="UP000030673"/>
    </source>
</evidence>
<evidence type="ECO:0000256" key="6">
    <source>
        <dbReference type="ARBA" id="ARBA00023175"/>
    </source>
</evidence>